<dbReference type="SUPFAM" id="SSF116734">
    <property type="entry name" value="DNA methylase specificity domain"/>
    <property type="match status" value="1"/>
</dbReference>
<accession>A0ABV4D7X9</accession>
<evidence type="ECO:0000256" key="1">
    <source>
        <dbReference type="ARBA" id="ARBA00010923"/>
    </source>
</evidence>
<organism evidence="5 6">
    <name type="scientific">Lactococcus muris</name>
    <dbReference type="NCBI Taxonomy" id="2941330"/>
    <lineage>
        <taxon>Bacteria</taxon>
        <taxon>Bacillati</taxon>
        <taxon>Bacillota</taxon>
        <taxon>Bacilli</taxon>
        <taxon>Lactobacillales</taxon>
        <taxon>Streptococcaceae</taxon>
        <taxon>Lactococcus</taxon>
    </lineage>
</organism>
<evidence type="ECO:0000313" key="6">
    <source>
        <dbReference type="Proteomes" id="UP001565242"/>
    </source>
</evidence>
<feature type="domain" description="Type I restriction modification DNA specificity" evidence="4">
    <location>
        <begin position="3"/>
        <end position="168"/>
    </location>
</feature>
<keyword evidence="5" id="KW-0540">Nuclease</keyword>
<comment type="similarity">
    <text evidence="1">Belongs to the type-I restriction system S methylase family.</text>
</comment>
<dbReference type="Proteomes" id="UP001565242">
    <property type="component" value="Unassembled WGS sequence"/>
</dbReference>
<keyword evidence="5" id="KW-0255">Endonuclease</keyword>
<dbReference type="Gene3D" id="3.90.220.20">
    <property type="entry name" value="DNA methylase specificity domains"/>
    <property type="match status" value="1"/>
</dbReference>
<sequence length="209" mass="24390">MDYKLYDLAKLENGKVFPKDTLLTEEEKRELQDKGEVGGRKRCYLYTPAVFEYDRYLQKNSEGEEKYLRDYSKFLSVKAGDVVISPITQYATLVREHKVPMLLSPNHIKVSLDEKLIDKSYFVFWFNELPESRKQISEMKQGTTVIKLPTSGLKGMAISLPNLNQQKQLGTSYINSLKLMEQLKRKKDLQINFLKGINQQLIEREKKND</sequence>
<dbReference type="InterPro" id="IPR000055">
    <property type="entry name" value="Restrct_endonuc_typeI_TRD"/>
</dbReference>
<keyword evidence="2" id="KW-0680">Restriction system</keyword>
<name>A0ABV4D7X9_9LACT</name>
<keyword evidence="5" id="KW-0378">Hydrolase</keyword>
<dbReference type="GO" id="GO:0004519">
    <property type="term" value="F:endonuclease activity"/>
    <property type="evidence" value="ECO:0007669"/>
    <property type="project" value="UniProtKB-KW"/>
</dbReference>
<gene>
    <name evidence="5" type="ORF">AALM99_05250</name>
</gene>
<protein>
    <submittedName>
        <fullName evidence="5">Restriction endonuclease subunit S</fullName>
        <ecNumber evidence="5">3.1.21.-</ecNumber>
    </submittedName>
</protein>
<dbReference type="InterPro" id="IPR044946">
    <property type="entry name" value="Restrct_endonuc_typeI_TRD_sf"/>
</dbReference>
<evidence type="ECO:0000256" key="3">
    <source>
        <dbReference type="ARBA" id="ARBA00023125"/>
    </source>
</evidence>
<keyword evidence="6" id="KW-1185">Reference proteome</keyword>
<reference evidence="5 6" key="1">
    <citation type="submission" date="2024-03" db="EMBL/GenBank/DDBJ databases">
        <title>Mouse gut bacterial collection (mGBC) of GemPharmatech.</title>
        <authorList>
            <person name="He Y."/>
            <person name="Dong L."/>
            <person name="Wu D."/>
            <person name="Gao X."/>
            <person name="Lin Z."/>
        </authorList>
    </citation>
    <scope>NUCLEOTIDE SEQUENCE [LARGE SCALE GENOMIC DNA]</scope>
    <source>
        <strain evidence="5 6">20-218</strain>
    </source>
</reference>
<evidence type="ECO:0000313" key="5">
    <source>
        <dbReference type="EMBL" id="MEY8537847.1"/>
    </source>
</evidence>
<comment type="caution">
    <text evidence="5">The sequence shown here is derived from an EMBL/GenBank/DDBJ whole genome shotgun (WGS) entry which is preliminary data.</text>
</comment>
<dbReference type="RefSeq" id="WP_369918099.1">
    <property type="nucleotide sequence ID" value="NZ_JBCLSQ010000010.1"/>
</dbReference>
<evidence type="ECO:0000256" key="2">
    <source>
        <dbReference type="ARBA" id="ARBA00022747"/>
    </source>
</evidence>
<proteinExistence type="inferred from homology"/>
<dbReference type="EC" id="3.1.21.-" evidence="5"/>
<evidence type="ECO:0000259" key="4">
    <source>
        <dbReference type="Pfam" id="PF01420"/>
    </source>
</evidence>
<dbReference type="Pfam" id="PF01420">
    <property type="entry name" value="Methylase_S"/>
    <property type="match status" value="1"/>
</dbReference>
<keyword evidence="3" id="KW-0238">DNA-binding</keyword>
<dbReference type="EMBL" id="JBCLSQ010000010">
    <property type="protein sequence ID" value="MEY8537847.1"/>
    <property type="molecule type" value="Genomic_DNA"/>
</dbReference>
<dbReference type="GO" id="GO:0016787">
    <property type="term" value="F:hydrolase activity"/>
    <property type="evidence" value="ECO:0007669"/>
    <property type="project" value="UniProtKB-KW"/>
</dbReference>